<evidence type="ECO:0000256" key="1">
    <source>
        <dbReference type="ARBA" id="ARBA00009981"/>
    </source>
</evidence>
<dbReference type="PANTHER" id="PTHR33713">
    <property type="entry name" value="ANTITOXIN YAFN-RELATED"/>
    <property type="match status" value="1"/>
</dbReference>
<accession>A0A6J7T155</accession>
<dbReference type="SUPFAM" id="SSF143120">
    <property type="entry name" value="YefM-like"/>
    <property type="match status" value="1"/>
</dbReference>
<organism evidence="2">
    <name type="scientific">freshwater metagenome</name>
    <dbReference type="NCBI Taxonomy" id="449393"/>
    <lineage>
        <taxon>unclassified sequences</taxon>
        <taxon>metagenomes</taxon>
        <taxon>ecological metagenomes</taxon>
    </lineage>
</organism>
<comment type="similarity">
    <text evidence="1">Belongs to the phD/YefM antitoxin family.</text>
</comment>
<dbReference type="InterPro" id="IPR036165">
    <property type="entry name" value="YefM-like_sf"/>
</dbReference>
<dbReference type="Gene3D" id="3.40.1620.10">
    <property type="entry name" value="YefM-like domain"/>
    <property type="match status" value="1"/>
</dbReference>
<dbReference type="EMBL" id="CAFBQE010000018">
    <property type="protein sequence ID" value="CAB5046792.1"/>
    <property type="molecule type" value="Genomic_DNA"/>
</dbReference>
<dbReference type="NCBIfam" id="TIGR01552">
    <property type="entry name" value="phd_fam"/>
    <property type="match status" value="1"/>
</dbReference>
<protein>
    <submittedName>
        <fullName evidence="2">Unannotated protein</fullName>
    </submittedName>
</protein>
<evidence type="ECO:0000313" key="2">
    <source>
        <dbReference type="EMBL" id="CAB5046792.1"/>
    </source>
</evidence>
<reference evidence="2" key="1">
    <citation type="submission" date="2020-05" db="EMBL/GenBank/DDBJ databases">
        <authorList>
            <person name="Chiriac C."/>
            <person name="Salcher M."/>
            <person name="Ghai R."/>
            <person name="Kavagutti S V."/>
        </authorList>
    </citation>
    <scope>NUCLEOTIDE SEQUENCE</scope>
</reference>
<dbReference type="Pfam" id="PF02604">
    <property type="entry name" value="PhdYeFM_antitox"/>
    <property type="match status" value="1"/>
</dbReference>
<dbReference type="InterPro" id="IPR006442">
    <property type="entry name" value="Antitoxin_Phd/YefM"/>
</dbReference>
<proteinExistence type="inferred from homology"/>
<name>A0A6J7T155_9ZZZZ</name>
<gene>
    <name evidence="2" type="ORF">UFOPK4284_00430</name>
</gene>
<sequence length="101" mass="11359">MSWTVNNMYISKLILYINAMKELSVTEAREQLPAALNQAKKKPVWITRHGVDVAVVISPELFESLVEAQEELEDIAAVDAAILDKSPKIPWAQVKKDLKLD</sequence>
<dbReference type="AlphaFoldDB" id="A0A6J7T155"/>
<dbReference type="InterPro" id="IPR051405">
    <property type="entry name" value="phD/YefM_antitoxin"/>
</dbReference>
<dbReference type="PANTHER" id="PTHR33713:SF10">
    <property type="entry name" value="ANTITOXIN YAFN"/>
    <property type="match status" value="1"/>
</dbReference>